<evidence type="ECO:0000256" key="4">
    <source>
        <dbReference type="ARBA" id="ARBA00022989"/>
    </source>
</evidence>
<feature type="domain" description="Amino acid transporter transmembrane" evidence="8">
    <location>
        <begin position="48"/>
        <end position="222"/>
    </location>
</feature>
<evidence type="ECO:0000256" key="1">
    <source>
        <dbReference type="ARBA" id="ARBA00004370"/>
    </source>
</evidence>
<organism evidence="9 10">
    <name type="scientific">Coccomyxa subellipsoidea</name>
    <dbReference type="NCBI Taxonomy" id="248742"/>
    <lineage>
        <taxon>Eukaryota</taxon>
        <taxon>Viridiplantae</taxon>
        <taxon>Chlorophyta</taxon>
        <taxon>core chlorophytes</taxon>
        <taxon>Trebouxiophyceae</taxon>
        <taxon>Trebouxiophyceae incertae sedis</taxon>
        <taxon>Coccomyxaceae</taxon>
        <taxon>Coccomyxa</taxon>
    </lineage>
</organism>
<keyword evidence="10" id="KW-1185">Reference proteome</keyword>
<evidence type="ECO:0000256" key="5">
    <source>
        <dbReference type="ARBA" id="ARBA00023136"/>
    </source>
</evidence>
<dbReference type="EMBL" id="JALJOT010000005">
    <property type="protein sequence ID" value="KAK9915222.1"/>
    <property type="molecule type" value="Genomic_DNA"/>
</dbReference>
<name>A0ABR2YU71_9CHLO</name>
<gene>
    <name evidence="9" type="ORF">WJX75_006434</name>
</gene>
<evidence type="ECO:0000313" key="10">
    <source>
        <dbReference type="Proteomes" id="UP001491310"/>
    </source>
</evidence>
<feature type="transmembrane region" description="Helical" evidence="6">
    <location>
        <begin position="188"/>
        <end position="209"/>
    </location>
</feature>
<feature type="transmembrane region" description="Helical" evidence="6">
    <location>
        <begin position="229"/>
        <end position="249"/>
    </location>
</feature>
<dbReference type="Proteomes" id="UP001491310">
    <property type="component" value="Unassembled WGS sequence"/>
</dbReference>
<dbReference type="Pfam" id="PF01490">
    <property type="entry name" value="Aa_trans"/>
    <property type="match status" value="1"/>
</dbReference>
<evidence type="ECO:0000256" key="3">
    <source>
        <dbReference type="ARBA" id="ARBA00022970"/>
    </source>
</evidence>
<evidence type="ECO:0000313" key="9">
    <source>
        <dbReference type="EMBL" id="KAK9915222.1"/>
    </source>
</evidence>
<keyword evidence="4 6" id="KW-1133">Transmembrane helix</keyword>
<keyword evidence="2 6" id="KW-0812">Transmembrane</keyword>
<evidence type="ECO:0000256" key="6">
    <source>
        <dbReference type="SAM" id="Phobius"/>
    </source>
</evidence>
<feature type="transmembrane region" description="Helical" evidence="6">
    <location>
        <begin position="121"/>
        <end position="141"/>
    </location>
</feature>
<evidence type="ECO:0000256" key="2">
    <source>
        <dbReference type="ARBA" id="ARBA00022692"/>
    </source>
</evidence>
<protein>
    <recommendedName>
        <fullName evidence="8">Amino acid transporter transmembrane domain-containing protein</fullName>
    </recommendedName>
</protein>
<feature type="signal peptide" evidence="7">
    <location>
        <begin position="1"/>
        <end position="19"/>
    </location>
</feature>
<keyword evidence="3" id="KW-0813">Transport</keyword>
<evidence type="ECO:0000256" key="7">
    <source>
        <dbReference type="SAM" id="SignalP"/>
    </source>
</evidence>
<dbReference type="InterPro" id="IPR013057">
    <property type="entry name" value="AA_transpt_TM"/>
</dbReference>
<feature type="transmembrane region" description="Helical" evidence="6">
    <location>
        <begin position="162"/>
        <end position="182"/>
    </location>
</feature>
<proteinExistence type="predicted"/>
<keyword evidence="3" id="KW-0029">Amino-acid transport</keyword>
<accession>A0ABR2YU71</accession>
<feature type="transmembrane region" description="Helical" evidence="6">
    <location>
        <begin position="78"/>
        <end position="101"/>
    </location>
</feature>
<comment type="subcellular location">
    <subcellularLocation>
        <location evidence="1">Membrane</location>
    </subcellularLocation>
</comment>
<reference evidence="9 10" key="1">
    <citation type="journal article" date="2024" name="Nat. Commun.">
        <title>Phylogenomics reveals the evolutionary origins of lichenization in chlorophyte algae.</title>
        <authorList>
            <person name="Puginier C."/>
            <person name="Libourel C."/>
            <person name="Otte J."/>
            <person name="Skaloud P."/>
            <person name="Haon M."/>
            <person name="Grisel S."/>
            <person name="Petersen M."/>
            <person name="Berrin J.G."/>
            <person name="Delaux P.M."/>
            <person name="Dal Grande F."/>
            <person name="Keller J."/>
        </authorList>
    </citation>
    <scope>NUCLEOTIDE SEQUENCE [LARGE SCALE GENOMIC DNA]</scope>
    <source>
        <strain evidence="9 10">SAG 216-7</strain>
    </source>
</reference>
<comment type="caution">
    <text evidence="9">The sequence shown here is derived from an EMBL/GenBank/DDBJ whole genome shotgun (WGS) entry which is preliminary data.</text>
</comment>
<keyword evidence="5 6" id="KW-0472">Membrane</keyword>
<sequence>MQIMIFLFDSFLHAPLGNAEWFLVAVSVQKGVTPGAIDRSYRNAQDFFIGAAVLGQFGHSIALEMADAMRNSFHFQAAYTAAWLWVLTLILPHSIAANLAWPDEVYEQDNIFNVIPNSPGKYLSVWLMNIHQVVAFGLYSVPLMFMWEKLIRVHSKPWYIRLPLRLPISGALYVISVAFPFYGTINSLYSSLSEPLTAFVFPCAVYMWVYRTRAAREQAALKPFKCLRLWSWSPVFALNVGIILVWTVAQFGFGTYYSIVRMINNVNTFGVFAPCYQCKAPTFPAPQSPATNGTSRNF</sequence>
<keyword evidence="7" id="KW-0732">Signal</keyword>
<evidence type="ECO:0000259" key="8">
    <source>
        <dbReference type="Pfam" id="PF01490"/>
    </source>
</evidence>
<feature type="chain" id="PRO_5046263025" description="Amino acid transporter transmembrane domain-containing protein" evidence="7">
    <location>
        <begin position="20"/>
        <end position="298"/>
    </location>
</feature>